<comment type="caution">
    <text evidence="1">The sequence shown here is derived from an EMBL/GenBank/DDBJ whole genome shotgun (WGS) entry which is preliminary data.</text>
</comment>
<dbReference type="InterPro" id="IPR029060">
    <property type="entry name" value="PIN-like_dom_sf"/>
</dbReference>
<dbReference type="SUPFAM" id="SSF88723">
    <property type="entry name" value="PIN domain-like"/>
    <property type="match status" value="1"/>
</dbReference>
<keyword evidence="2" id="KW-1185">Reference proteome</keyword>
<evidence type="ECO:0008006" key="3">
    <source>
        <dbReference type="Google" id="ProtNLM"/>
    </source>
</evidence>
<sequence>MKILVDTNILIHREANRPIHGEIGVLFKWVDNLGYTKWIHPTSVDEISKYQNKETLEAFKIKLKNYNLIPVSSPLSKEVEKISNEMDRSDNDHIDSILLNEVYVENVDYLITEDKRIHSKADKLNISNKVFYIESFIEKVTAENPSLKDYKVLAVKREYFNSIDLSDPFFDSFRLDYLEFNSWFRKKGTETAYICRQDGRISAFLYLKIEKIDDSYSDISPAFLPKRRLKIGTLKVELNGLKIGERFLKIVFDNALSMKADEIYVTIFDRTPEQKRLISLFLEFGFIVWGKKVSSNGEELVLVRNFIISKVFPDPKLAYPFISSTARKFIVPIYPDYHTSLLPDSILSTESPLNFVENEPYRNAIRKVYISRSYERNLLAGDIIIFYRTGGKYAGVVTTIGIVENVITDIPNVQQFISLCRRRSVFSDEDLKKHWDYMPTFRPFIVNFLYTYSFPKRPNLQRLIELNVIADINSVPRGFFKISDKNFADIIKETGTDESIIVNQA</sequence>
<dbReference type="InterPro" id="IPR016181">
    <property type="entry name" value="Acyl_CoA_acyltransferase"/>
</dbReference>
<gene>
    <name evidence="1" type="ORF">EHQ90_19120</name>
</gene>
<dbReference type="CDD" id="cd18699">
    <property type="entry name" value="PIN_VapC_like"/>
    <property type="match status" value="1"/>
</dbReference>
<reference evidence="2" key="1">
    <citation type="journal article" date="2019" name="PLoS Negl. Trop. Dis.">
        <title>Revisiting the worldwide diversity of Leptospira species in the environment.</title>
        <authorList>
            <person name="Vincent A.T."/>
            <person name="Schiettekatte O."/>
            <person name="Bourhy P."/>
            <person name="Veyrier F.J."/>
            <person name="Picardeau M."/>
        </authorList>
    </citation>
    <scope>NUCLEOTIDE SEQUENCE [LARGE SCALE GENOMIC DNA]</scope>
    <source>
        <strain evidence="2">201702407</strain>
    </source>
</reference>
<proteinExistence type="predicted"/>
<dbReference type="EMBL" id="RQGT01000112">
    <property type="protein sequence ID" value="TGM10295.1"/>
    <property type="molecule type" value="Genomic_DNA"/>
</dbReference>
<organism evidence="1 2">
    <name type="scientific">Leptospira stimsonii</name>
    <dbReference type="NCBI Taxonomy" id="2202203"/>
    <lineage>
        <taxon>Bacteria</taxon>
        <taxon>Pseudomonadati</taxon>
        <taxon>Spirochaetota</taxon>
        <taxon>Spirochaetia</taxon>
        <taxon>Leptospirales</taxon>
        <taxon>Leptospiraceae</taxon>
        <taxon>Leptospira</taxon>
    </lineage>
</organism>
<accession>A0ABY2MWI5</accession>
<evidence type="ECO:0000313" key="1">
    <source>
        <dbReference type="EMBL" id="TGM10295.1"/>
    </source>
</evidence>
<dbReference type="RefSeq" id="WP_135686269.1">
    <property type="nucleotide sequence ID" value="NZ_RQEQ01000047.1"/>
</dbReference>
<evidence type="ECO:0000313" key="2">
    <source>
        <dbReference type="Proteomes" id="UP000297422"/>
    </source>
</evidence>
<dbReference type="Proteomes" id="UP000297422">
    <property type="component" value="Unassembled WGS sequence"/>
</dbReference>
<dbReference type="SUPFAM" id="SSF55729">
    <property type="entry name" value="Acyl-CoA N-acyltransferases (Nat)"/>
    <property type="match status" value="1"/>
</dbReference>
<protein>
    <recommendedName>
        <fullName evidence="3">EVE domain-containing protein</fullName>
    </recommendedName>
</protein>
<name>A0ABY2MWI5_9LEPT</name>